<keyword evidence="2 3" id="KW-0040">ANK repeat</keyword>
<dbReference type="VEuPathDB" id="FungiDB:PC110_g12363"/>
<gene>
    <name evidence="7" type="ORF">PC110_g12363</name>
    <name evidence="5" type="ORF">PC115_g9537</name>
    <name evidence="6" type="ORF">PC129_g8446</name>
</gene>
<dbReference type="GO" id="GO:0005737">
    <property type="term" value="C:cytoplasm"/>
    <property type="evidence" value="ECO:0007669"/>
    <property type="project" value="TreeGrafter"/>
</dbReference>
<dbReference type="Proteomes" id="UP000774804">
    <property type="component" value="Unassembled WGS sequence"/>
</dbReference>
<comment type="caution">
    <text evidence="7">The sequence shown here is derived from an EMBL/GenBank/DDBJ whole genome shotgun (WGS) entry which is preliminary data.</text>
</comment>
<feature type="repeat" description="ANK" evidence="3">
    <location>
        <begin position="108"/>
        <end position="140"/>
    </location>
</feature>
<proteinExistence type="predicted"/>
<feature type="compositionally biased region" description="Basic and acidic residues" evidence="4">
    <location>
        <begin position="275"/>
        <end position="284"/>
    </location>
</feature>
<evidence type="ECO:0000256" key="3">
    <source>
        <dbReference type="PROSITE-ProRule" id="PRU00023"/>
    </source>
</evidence>
<dbReference type="AlphaFoldDB" id="A0A329S2Y3"/>
<dbReference type="SUPFAM" id="SSF48403">
    <property type="entry name" value="Ankyrin repeat"/>
    <property type="match status" value="1"/>
</dbReference>
<dbReference type="PROSITE" id="PS50297">
    <property type="entry name" value="ANK_REP_REGION"/>
    <property type="match status" value="1"/>
</dbReference>
<keyword evidence="8" id="KW-1185">Reference proteome</keyword>
<dbReference type="Proteomes" id="UP000251314">
    <property type="component" value="Unassembled WGS sequence"/>
</dbReference>
<dbReference type="EMBL" id="RCMV01000246">
    <property type="protein sequence ID" value="KAG3220791.1"/>
    <property type="molecule type" value="Genomic_DNA"/>
</dbReference>
<dbReference type="PANTHER" id="PTHR24198:SF165">
    <property type="entry name" value="ANKYRIN REPEAT-CONTAINING PROTEIN-RELATED"/>
    <property type="match status" value="1"/>
</dbReference>
<dbReference type="SMART" id="SM00248">
    <property type="entry name" value="ANK"/>
    <property type="match status" value="4"/>
</dbReference>
<dbReference type="PROSITE" id="PS50088">
    <property type="entry name" value="ANK_REPEAT"/>
    <property type="match status" value="1"/>
</dbReference>
<evidence type="ECO:0000256" key="2">
    <source>
        <dbReference type="ARBA" id="ARBA00023043"/>
    </source>
</evidence>
<dbReference type="Proteomes" id="UP000760860">
    <property type="component" value="Unassembled WGS sequence"/>
</dbReference>
<keyword evidence="1" id="KW-0677">Repeat</keyword>
<dbReference type="STRING" id="29920.A0A329S2Y3"/>
<dbReference type="EMBL" id="RCMI01000264">
    <property type="protein sequence ID" value="KAG2921411.1"/>
    <property type="molecule type" value="Genomic_DNA"/>
</dbReference>
<dbReference type="InterPro" id="IPR002110">
    <property type="entry name" value="Ankyrin_rpt"/>
</dbReference>
<dbReference type="EMBL" id="MJFZ01000329">
    <property type="protein sequence ID" value="RAW31277.1"/>
    <property type="molecule type" value="Genomic_DNA"/>
</dbReference>
<evidence type="ECO:0000256" key="1">
    <source>
        <dbReference type="ARBA" id="ARBA00022737"/>
    </source>
</evidence>
<reference evidence="5" key="2">
    <citation type="submission" date="2018-10" db="EMBL/GenBank/DDBJ databases">
        <title>Effector identification in a new, highly contiguous assembly of the strawberry crown rot pathogen Phytophthora cactorum.</title>
        <authorList>
            <person name="Armitage A.D."/>
            <person name="Nellist C.F."/>
            <person name="Bates H."/>
            <person name="Vickerstaff R.J."/>
            <person name="Harrison R.J."/>
        </authorList>
    </citation>
    <scope>NUCLEOTIDE SEQUENCE</scope>
    <source>
        <strain evidence="5">4032</strain>
        <strain evidence="6">P421</strain>
    </source>
</reference>
<feature type="region of interest" description="Disordered" evidence="4">
    <location>
        <begin position="243"/>
        <end position="290"/>
    </location>
</feature>
<dbReference type="PANTHER" id="PTHR24198">
    <property type="entry name" value="ANKYRIN REPEAT AND PROTEIN KINASE DOMAIN-CONTAINING PROTEIN"/>
    <property type="match status" value="1"/>
</dbReference>
<evidence type="ECO:0000313" key="8">
    <source>
        <dbReference type="Proteomes" id="UP000251314"/>
    </source>
</evidence>
<dbReference type="OrthoDB" id="194358at2759"/>
<sequence>MGAKVSACVWQYADIKYGFLDRELGFDNLHVLAAQGKHKAVLKLLRQGMDPNARRLEGALGAGDDERGDSPMNCAARGDLGNKDQKRHVKTLEVLLHFGANVNQPNLLNQTPLYIACECNLLRVATWLLQHGADVNINCKSGVSPLMCAYQSQNETLATMLLDKGAVVIRPSAMFSHIKFPELADELDDDEASSNDKNTAKLHSTLQQYVDREAERRESLIKAAHEAQRLEDQLIYREQLAKEGTKRKARRRRKRLEAQQRRNLPPVKALDAATDTERDEDHLRSNSPVNQGEGLLLWEKKAINPHALSGRPRWVARQIHCTQQSQNHRTESEHDFMRQCTKLYESIEQERSRRISARSVITVPAIPK</sequence>
<evidence type="ECO:0000313" key="5">
    <source>
        <dbReference type="EMBL" id="KAG2921411.1"/>
    </source>
</evidence>
<evidence type="ECO:0000256" key="4">
    <source>
        <dbReference type="SAM" id="MobiDB-lite"/>
    </source>
</evidence>
<dbReference type="Gene3D" id="1.25.40.20">
    <property type="entry name" value="Ankyrin repeat-containing domain"/>
    <property type="match status" value="1"/>
</dbReference>
<evidence type="ECO:0000313" key="6">
    <source>
        <dbReference type="EMBL" id="KAG3220791.1"/>
    </source>
</evidence>
<dbReference type="Pfam" id="PF12796">
    <property type="entry name" value="Ank_2"/>
    <property type="match status" value="1"/>
</dbReference>
<protein>
    <submittedName>
        <fullName evidence="7">Uncharacterized protein</fullName>
    </submittedName>
</protein>
<evidence type="ECO:0000313" key="7">
    <source>
        <dbReference type="EMBL" id="RAW31277.1"/>
    </source>
</evidence>
<reference evidence="7 8" key="1">
    <citation type="submission" date="2018-01" db="EMBL/GenBank/DDBJ databases">
        <title>Draft genome of the strawberry crown rot pathogen Phytophthora cactorum.</title>
        <authorList>
            <person name="Armitage A.D."/>
            <person name="Lysoe E."/>
            <person name="Nellist C.F."/>
            <person name="Harrison R.J."/>
            <person name="Brurberg M.B."/>
        </authorList>
    </citation>
    <scope>NUCLEOTIDE SEQUENCE [LARGE SCALE GENOMIC DNA]</scope>
    <source>
        <strain evidence="7 8">10300</strain>
    </source>
</reference>
<organism evidence="7 8">
    <name type="scientific">Phytophthora cactorum</name>
    <dbReference type="NCBI Taxonomy" id="29920"/>
    <lineage>
        <taxon>Eukaryota</taxon>
        <taxon>Sar</taxon>
        <taxon>Stramenopiles</taxon>
        <taxon>Oomycota</taxon>
        <taxon>Peronosporomycetes</taxon>
        <taxon>Peronosporales</taxon>
        <taxon>Peronosporaceae</taxon>
        <taxon>Phytophthora</taxon>
    </lineage>
</organism>
<accession>A0A329S2Y3</accession>
<dbReference type="InterPro" id="IPR036770">
    <property type="entry name" value="Ankyrin_rpt-contain_sf"/>
</dbReference>
<name>A0A329S2Y3_9STRA</name>